<evidence type="ECO:0000313" key="1">
    <source>
        <dbReference type="EMBL" id="GCE28548.1"/>
    </source>
</evidence>
<reference evidence="2" key="1">
    <citation type="submission" date="2018-12" db="EMBL/GenBank/DDBJ databases">
        <title>Tengunoibacter tsumagoiensis gen. nov., sp. nov., Dictyobacter kobayashii sp. nov., D. alpinus sp. nov., and D. joshuensis sp. nov. and description of Dictyobacteraceae fam. nov. within the order Ktedonobacterales isolated from Tengu-no-mugimeshi.</title>
        <authorList>
            <person name="Wang C.M."/>
            <person name="Zheng Y."/>
            <person name="Sakai Y."/>
            <person name="Toyoda A."/>
            <person name="Minakuchi Y."/>
            <person name="Abe K."/>
            <person name="Yokota A."/>
            <person name="Yabe S."/>
        </authorList>
    </citation>
    <scope>NUCLEOTIDE SEQUENCE [LARGE SCALE GENOMIC DNA]</scope>
    <source>
        <strain evidence="2">Uno16</strain>
    </source>
</reference>
<proteinExistence type="predicted"/>
<organism evidence="1 2">
    <name type="scientific">Dictyobacter alpinus</name>
    <dbReference type="NCBI Taxonomy" id="2014873"/>
    <lineage>
        <taxon>Bacteria</taxon>
        <taxon>Bacillati</taxon>
        <taxon>Chloroflexota</taxon>
        <taxon>Ktedonobacteria</taxon>
        <taxon>Ktedonobacterales</taxon>
        <taxon>Dictyobacteraceae</taxon>
        <taxon>Dictyobacter</taxon>
    </lineage>
</organism>
<protein>
    <submittedName>
        <fullName evidence="1">Uncharacterized protein</fullName>
    </submittedName>
</protein>
<name>A0A402BAU4_9CHLR</name>
<dbReference type="AlphaFoldDB" id="A0A402BAU4"/>
<sequence length="51" mass="5784">MNHCIATIEEVTPAWLTEILTRSGRLSCDTLAWHTWMISCEKNSQQVFSSG</sequence>
<evidence type="ECO:0000313" key="2">
    <source>
        <dbReference type="Proteomes" id="UP000287171"/>
    </source>
</evidence>
<keyword evidence="2" id="KW-1185">Reference proteome</keyword>
<dbReference type="Proteomes" id="UP000287171">
    <property type="component" value="Unassembled WGS sequence"/>
</dbReference>
<accession>A0A402BAU4</accession>
<comment type="caution">
    <text evidence="1">The sequence shown here is derived from an EMBL/GenBank/DDBJ whole genome shotgun (WGS) entry which is preliminary data.</text>
</comment>
<dbReference type="EMBL" id="BIFT01000001">
    <property type="protein sequence ID" value="GCE28548.1"/>
    <property type="molecule type" value="Genomic_DNA"/>
</dbReference>
<gene>
    <name evidence="1" type="ORF">KDA_40320</name>
</gene>